<feature type="compositionally biased region" description="Gly residues" evidence="1">
    <location>
        <begin position="32"/>
        <end position="45"/>
    </location>
</feature>
<reference evidence="2 3" key="1">
    <citation type="submission" date="2020-04" db="EMBL/GenBank/DDBJ databases">
        <title>Molecular characterization of pseudomonads from Agaricus bisporus reveal novel blotch 2 pathogens in Western Europe.</title>
        <authorList>
            <person name="Taparia T."/>
            <person name="Krijger M."/>
            <person name="Haynes E."/>
            <person name="Elpinstone J.G."/>
            <person name="Noble R."/>
            <person name="Van Der Wolf J."/>
        </authorList>
    </citation>
    <scope>NUCLEOTIDE SEQUENCE [LARGE SCALE GENOMIC DNA]</scope>
    <source>
        <strain evidence="2 3">IPO3738</strain>
    </source>
</reference>
<accession>A0A7Y7XV44</accession>
<dbReference type="Proteomes" id="UP000517547">
    <property type="component" value="Unassembled WGS sequence"/>
</dbReference>
<evidence type="ECO:0000313" key="2">
    <source>
        <dbReference type="EMBL" id="NWC12864.1"/>
    </source>
</evidence>
<evidence type="ECO:0000256" key="1">
    <source>
        <dbReference type="SAM" id="MobiDB-lite"/>
    </source>
</evidence>
<proteinExistence type="predicted"/>
<sequence length="106" mass="11547">MMADERYVPGQVFEIRPLHIVAGRPQTFGTGVGGSYAGDGNGWGLQEGPRRGEGGPGRIREATPNLLSDLMGGETDFQSVADEYDSRLRTVSTDTEYELEQKKQAI</sequence>
<comment type="caution">
    <text evidence="2">The sequence shown here is derived from an EMBL/GenBank/DDBJ whole genome shotgun (WGS) entry which is preliminary data.</text>
</comment>
<gene>
    <name evidence="2" type="ORF">HX845_04320</name>
</gene>
<dbReference type="AlphaFoldDB" id="A0A7Y7XV44"/>
<dbReference type="RefSeq" id="WP_017125224.1">
    <property type="nucleotide sequence ID" value="NZ_JACAQE010000001.1"/>
</dbReference>
<feature type="region of interest" description="Disordered" evidence="1">
    <location>
        <begin position="32"/>
        <end position="58"/>
    </location>
</feature>
<name>A0A7Y7XV44_9PSED</name>
<dbReference type="EMBL" id="JACAQE010000001">
    <property type="protein sequence ID" value="NWC12864.1"/>
    <property type="molecule type" value="Genomic_DNA"/>
</dbReference>
<feature type="compositionally biased region" description="Basic and acidic residues" evidence="1">
    <location>
        <begin position="48"/>
        <end position="58"/>
    </location>
</feature>
<evidence type="ECO:0000313" key="3">
    <source>
        <dbReference type="Proteomes" id="UP000517547"/>
    </source>
</evidence>
<protein>
    <submittedName>
        <fullName evidence="2">Uncharacterized protein</fullName>
    </submittedName>
</protein>
<organism evidence="2 3">
    <name type="scientific">Pseudomonas gingeri</name>
    <dbReference type="NCBI Taxonomy" id="117681"/>
    <lineage>
        <taxon>Bacteria</taxon>
        <taxon>Pseudomonadati</taxon>
        <taxon>Pseudomonadota</taxon>
        <taxon>Gammaproteobacteria</taxon>
        <taxon>Pseudomonadales</taxon>
        <taxon>Pseudomonadaceae</taxon>
        <taxon>Pseudomonas</taxon>
    </lineage>
</organism>